<evidence type="ECO:0000259" key="1">
    <source>
        <dbReference type="PROSITE" id="PS51352"/>
    </source>
</evidence>
<dbReference type="KEGG" id="tcb:TCARB_1693"/>
<dbReference type="InterPro" id="IPR013766">
    <property type="entry name" value="Thioredoxin_domain"/>
</dbReference>
<dbReference type="PROSITE" id="PS51352">
    <property type="entry name" value="THIOREDOXIN_2"/>
    <property type="match status" value="1"/>
</dbReference>
<feature type="domain" description="Thioredoxin" evidence="1">
    <location>
        <begin position="1"/>
        <end position="115"/>
    </location>
</feature>
<dbReference type="EMBL" id="CP007493">
    <property type="protein sequence ID" value="AJB42733.1"/>
    <property type="molecule type" value="Genomic_DNA"/>
</dbReference>
<dbReference type="PROSITE" id="PS00194">
    <property type="entry name" value="THIOREDOXIN_1"/>
    <property type="match status" value="1"/>
</dbReference>
<dbReference type="RefSeq" id="WP_020962306.1">
    <property type="nucleotide sequence ID" value="NZ_CP007493.1"/>
</dbReference>
<dbReference type="InterPro" id="IPR017937">
    <property type="entry name" value="Thioredoxin_CS"/>
</dbReference>
<dbReference type="CDD" id="cd02947">
    <property type="entry name" value="TRX_family"/>
    <property type="match status" value="1"/>
</dbReference>
<sequence>MSEACNQLVDVTGDVLIQLLQNMRVVVIDFYADWCVPCKAVDEILRQVSKLFAKYGSVCFVRVNVDVEKEIAEKFEVLGLPTVVVIKKGTEVKRYSGVPRDLASDLAHTVKNCLRE</sequence>
<dbReference type="GeneID" id="16573273"/>
<evidence type="ECO:0000313" key="3">
    <source>
        <dbReference type="Proteomes" id="UP000266720"/>
    </source>
</evidence>
<dbReference type="Pfam" id="PF00085">
    <property type="entry name" value="Thioredoxin"/>
    <property type="match status" value="1"/>
</dbReference>
<dbReference type="InterPro" id="IPR036249">
    <property type="entry name" value="Thioredoxin-like_sf"/>
</dbReference>
<dbReference type="PANTHER" id="PTHR10438:SF468">
    <property type="entry name" value="THIOREDOXIN-1-RELATED"/>
    <property type="match status" value="1"/>
</dbReference>
<dbReference type="Proteomes" id="UP000266720">
    <property type="component" value="Chromosome"/>
</dbReference>
<name>A0A3G1A8P2_9CREN</name>
<dbReference type="InterPro" id="IPR050620">
    <property type="entry name" value="Thioredoxin_H-type-like"/>
</dbReference>
<proteinExistence type="predicted"/>
<reference evidence="3" key="1">
    <citation type="book" date="2010" name="EXTREMOPHILES" publisher="0:0-0">
        <title>Complete genome sequences of ten hyperthermophilic archaea reveal their metabolic capabilities and possible ecological roles.</title>
        <editorList>
            <person name="?"/>
        </editorList>
        <authorList>
            <person name="Ravin N.V."/>
            <person name="Mardanov A.V."/>
            <person name="Bonch-Osmolovskaya E.A."/>
            <person name="Skryabin K.G."/>
        </authorList>
    </citation>
    <scope>NUCLEOTIDE SEQUENCE [LARGE SCALE GENOMIC DNA]</scope>
    <source>
        <strain evidence="3">1505</strain>
    </source>
</reference>
<dbReference type="AlphaFoldDB" id="A0A3G1A8P2"/>
<accession>A0A3G1A8P2</accession>
<dbReference type="PRINTS" id="PR00421">
    <property type="entry name" value="THIOREDOXIN"/>
</dbReference>
<dbReference type="PANTHER" id="PTHR10438">
    <property type="entry name" value="THIOREDOXIN"/>
    <property type="match status" value="1"/>
</dbReference>
<gene>
    <name evidence="2" type="ORF">TCARB_1693</name>
</gene>
<dbReference type="STRING" id="697581.TCARB_1693"/>
<dbReference type="Gene3D" id="3.40.30.10">
    <property type="entry name" value="Glutaredoxin"/>
    <property type="match status" value="1"/>
</dbReference>
<evidence type="ECO:0000313" key="2">
    <source>
        <dbReference type="EMBL" id="AJB42733.1"/>
    </source>
</evidence>
<dbReference type="SUPFAM" id="SSF52833">
    <property type="entry name" value="Thioredoxin-like"/>
    <property type="match status" value="1"/>
</dbReference>
<protein>
    <submittedName>
        <fullName evidence="2">Thioredoxin</fullName>
    </submittedName>
</protein>
<organism evidence="2 3">
    <name type="scientific">Thermofilum adornatum 1505</name>
    <dbReference type="NCBI Taxonomy" id="697581"/>
    <lineage>
        <taxon>Archaea</taxon>
        <taxon>Thermoproteota</taxon>
        <taxon>Thermoprotei</taxon>
        <taxon>Thermofilales</taxon>
        <taxon>Thermofilaceae</taxon>
        <taxon>Thermofilum</taxon>
    </lineage>
</organism>
<dbReference type="GeneID" id="25407098"/>